<dbReference type="AlphaFoldDB" id="A0A1H8J0V8"/>
<reference evidence="1 2" key="1">
    <citation type="submission" date="2016-10" db="EMBL/GenBank/DDBJ databases">
        <authorList>
            <person name="de Groot N.N."/>
        </authorList>
    </citation>
    <scope>NUCLEOTIDE SEQUENCE [LARGE SCALE GENOMIC DNA]</scope>
    <source>
        <strain evidence="1 2">CGMCC 1.10238</strain>
    </source>
</reference>
<sequence length="65" mass="7744">MYILQESLFSFEELQKMESKERLPIFFGTLDLRPYAKELKFNILRSSQLIKRAIKFVDSVQITSK</sequence>
<dbReference type="EMBL" id="FODH01000002">
    <property type="protein sequence ID" value="SEN73608.1"/>
    <property type="molecule type" value="Genomic_DNA"/>
</dbReference>
<evidence type="ECO:0000313" key="1">
    <source>
        <dbReference type="EMBL" id="SEN73608.1"/>
    </source>
</evidence>
<name>A0A1H8J0V8_9BACL</name>
<dbReference type="Proteomes" id="UP000198809">
    <property type="component" value="Unassembled WGS sequence"/>
</dbReference>
<protein>
    <submittedName>
        <fullName evidence="1">Uncharacterized protein</fullName>
    </submittedName>
</protein>
<gene>
    <name evidence="1" type="ORF">SAMN04487895_102394</name>
</gene>
<evidence type="ECO:0000313" key="2">
    <source>
        <dbReference type="Proteomes" id="UP000198809"/>
    </source>
</evidence>
<organism evidence="1 2">
    <name type="scientific">Paenibacillus sophorae</name>
    <dbReference type="NCBI Taxonomy" id="1333845"/>
    <lineage>
        <taxon>Bacteria</taxon>
        <taxon>Bacillati</taxon>
        <taxon>Bacillota</taxon>
        <taxon>Bacilli</taxon>
        <taxon>Bacillales</taxon>
        <taxon>Paenibacillaceae</taxon>
        <taxon>Paenibacillus</taxon>
    </lineage>
</organism>
<accession>A0A1H8J0V8</accession>
<proteinExistence type="predicted"/>